<evidence type="ECO:0000259" key="1">
    <source>
        <dbReference type="Pfam" id="PF10988"/>
    </source>
</evidence>
<comment type="caution">
    <text evidence="2">The sequence shown here is derived from an EMBL/GenBank/DDBJ whole genome shotgun (WGS) entry which is preliminary data.</text>
</comment>
<dbReference type="PROSITE" id="PS51257">
    <property type="entry name" value="PROKAR_LIPOPROTEIN"/>
    <property type="match status" value="1"/>
</dbReference>
<dbReference type="RefSeq" id="WP_155170134.1">
    <property type="nucleotide sequence ID" value="NZ_BAAAFL010000015.1"/>
</dbReference>
<reference evidence="2 3" key="1">
    <citation type="submission" date="2019-02" db="EMBL/GenBank/DDBJ databases">
        <authorList>
            <person name="Goldberg S.R."/>
            <person name="Haltli B.A."/>
            <person name="Correa H."/>
            <person name="Russell K.G."/>
        </authorList>
    </citation>
    <scope>NUCLEOTIDE SEQUENCE [LARGE SCALE GENOMIC DNA]</scope>
    <source>
        <strain evidence="2 3">JCM 16186</strain>
    </source>
</reference>
<dbReference type="InterPro" id="IPR021255">
    <property type="entry name" value="DUF2807"/>
</dbReference>
<gene>
    <name evidence="2" type="ORF">E1163_04975</name>
</gene>
<dbReference type="Gene3D" id="2.160.20.120">
    <property type="match status" value="1"/>
</dbReference>
<keyword evidence="3" id="KW-1185">Reference proteome</keyword>
<evidence type="ECO:0000313" key="3">
    <source>
        <dbReference type="Proteomes" id="UP000798808"/>
    </source>
</evidence>
<dbReference type="Proteomes" id="UP000798808">
    <property type="component" value="Unassembled WGS sequence"/>
</dbReference>
<protein>
    <submittedName>
        <fullName evidence="2">DUF2807 domain-containing protein</fullName>
    </submittedName>
</protein>
<dbReference type="EMBL" id="SMLW01000393">
    <property type="protein sequence ID" value="MTI24292.1"/>
    <property type="molecule type" value="Genomic_DNA"/>
</dbReference>
<name>A0ABW9RJN2_9BACT</name>
<dbReference type="Pfam" id="PF10988">
    <property type="entry name" value="DUF2807"/>
    <property type="match status" value="1"/>
</dbReference>
<accession>A0ABW9RJN2</accession>
<evidence type="ECO:0000313" key="2">
    <source>
        <dbReference type="EMBL" id="MTI24292.1"/>
    </source>
</evidence>
<feature type="domain" description="Putative auto-transporter adhesin head GIN" evidence="1">
    <location>
        <begin position="42"/>
        <end position="223"/>
    </location>
</feature>
<sequence length="245" mass="26955">MKYRNYIILLIILMYGCDSENAPDCLQKAGDNTEVVLDVAPFSLLEVTADLNVVIEQGPEQIVMLSAGENLISDIYYEVIDDRLLIRNDNSCSWVRSYDFPVVKITHPNIAEIRLAGSGLISSKGTLSFPDLSLISENESGDFKLNLNTTALEVVSNDITNFYMSGSVENLRVMFASGDGRFEASDLHATNANIFHRGTNDIIVHVSGELSGRIISSGDLIYVKTKPTIIDVSLENLGDLIDETE</sequence>
<proteinExistence type="predicted"/>
<organism evidence="2 3">
    <name type="scientific">Fulvivirga kasyanovii</name>
    <dbReference type="NCBI Taxonomy" id="396812"/>
    <lineage>
        <taxon>Bacteria</taxon>
        <taxon>Pseudomonadati</taxon>
        <taxon>Bacteroidota</taxon>
        <taxon>Cytophagia</taxon>
        <taxon>Cytophagales</taxon>
        <taxon>Fulvivirgaceae</taxon>
        <taxon>Fulvivirga</taxon>
    </lineage>
</organism>